<dbReference type="InterPro" id="IPR011672">
    <property type="entry name" value="DUF1614"/>
</dbReference>
<keyword evidence="1" id="KW-1133">Transmembrane helix</keyword>
<feature type="transmembrane region" description="Helical" evidence="1">
    <location>
        <begin position="115"/>
        <end position="132"/>
    </location>
</feature>
<feature type="transmembrane region" description="Helical" evidence="1">
    <location>
        <begin position="7"/>
        <end position="29"/>
    </location>
</feature>
<feature type="transmembrane region" description="Helical" evidence="1">
    <location>
        <begin position="139"/>
        <end position="160"/>
    </location>
</feature>
<comment type="caution">
    <text evidence="2">The sequence shown here is derived from an EMBL/GenBank/DDBJ whole genome shotgun (WGS) entry which is preliminary data.</text>
</comment>
<dbReference type="EMBL" id="DTDR01000007">
    <property type="protein sequence ID" value="HGK63017.1"/>
    <property type="molecule type" value="Genomic_DNA"/>
</dbReference>
<feature type="transmembrane region" description="Helical" evidence="1">
    <location>
        <begin position="166"/>
        <end position="183"/>
    </location>
</feature>
<name>A0A7V4E2H4_UNCW3</name>
<dbReference type="AlphaFoldDB" id="A0A7V4E2H4"/>
<accession>A0A7V4E2H4</accession>
<proteinExistence type="predicted"/>
<dbReference type="Pfam" id="PF07758">
    <property type="entry name" value="DUF1614"/>
    <property type="match status" value="1"/>
</dbReference>
<feature type="transmembrane region" description="Helical" evidence="1">
    <location>
        <begin position="91"/>
        <end position="109"/>
    </location>
</feature>
<feature type="transmembrane region" description="Helical" evidence="1">
    <location>
        <begin position="195"/>
        <end position="217"/>
    </location>
</feature>
<gene>
    <name evidence="2" type="ORF">ENU74_00220</name>
</gene>
<organism evidence="2">
    <name type="scientific">candidate division WOR-3 bacterium</name>
    <dbReference type="NCBI Taxonomy" id="2052148"/>
    <lineage>
        <taxon>Bacteria</taxon>
        <taxon>Bacteria division WOR-3</taxon>
    </lineage>
</organism>
<evidence type="ECO:0000256" key="1">
    <source>
        <dbReference type="SAM" id="Phobius"/>
    </source>
</evidence>
<evidence type="ECO:0000313" key="2">
    <source>
        <dbReference type="EMBL" id="HGK63017.1"/>
    </source>
</evidence>
<keyword evidence="1" id="KW-0472">Membrane</keyword>
<sequence>MFFLPFSLLFFLFLLFLPILFFLIPIGIINISFQKLGLSPPAGFLFFLLSLIGSGINIPLIEEETYDYEESFLPYPLSLFYRLPPKQRKKIIAVNFGGCIMPLLLSLYLLPKVSLFALVICTFLMIIVSKYLSRIVPGIGVVMPAFIPPIFSAIFALIFSKTNPSAVAYISGVLGVLIGADLLNLSKIRKTNYSLLSIGGAGVFDGIFLVGIIAVLLV</sequence>
<protein>
    <submittedName>
        <fullName evidence="2">DUF1614 domain-containing protein</fullName>
    </submittedName>
</protein>
<reference evidence="2" key="1">
    <citation type="journal article" date="2020" name="mSystems">
        <title>Genome- and Community-Level Interaction Insights into Carbon Utilization and Element Cycling Functions of Hydrothermarchaeota in Hydrothermal Sediment.</title>
        <authorList>
            <person name="Zhou Z."/>
            <person name="Liu Y."/>
            <person name="Xu W."/>
            <person name="Pan J."/>
            <person name="Luo Z.H."/>
            <person name="Li M."/>
        </authorList>
    </citation>
    <scope>NUCLEOTIDE SEQUENCE [LARGE SCALE GENOMIC DNA]</scope>
    <source>
        <strain evidence="2">SpSt-697</strain>
    </source>
</reference>
<keyword evidence="1" id="KW-0812">Transmembrane</keyword>
<feature type="transmembrane region" description="Helical" evidence="1">
    <location>
        <begin position="41"/>
        <end position="61"/>
    </location>
</feature>